<organism evidence="1 2">
    <name type="scientific">Amycolatopsis japonica</name>
    <dbReference type="NCBI Taxonomy" id="208439"/>
    <lineage>
        <taxon>Bacteria</taxon>
        <taxon>Bacillati</taxon>
        <taxon>Actinomycetota</taxon>
        <taxon>Actinomycetes</taxon>
        <taxon>Pseudonocardiales</taxon>
        <taxon>Pseudonocardiaceae</taxon>
        <taxon>Amycolatopsis</taxon>
        <taxon>Amycolatopsis japonica group</taxon>
    </lineage>
</organism>
<dbReference type="PANTHER" id="PTHR43611">
    <property type="entry name" value="ALPHA-D-GLUCOSE 1-PHOSPHATE PHOSPHATASE"/>
    <property type="match status" value="1"/>
</dbReference>
<protein>
    <recommendedName>
        <fullName evidence="3">HAD family hydrolase</fullName>
    </recommendedName>
</protein>
<proteinExistence type="predicted"/>
<dbReference type="CDD" id="cd02603">
    <property type="entry name" value="HAD_sEH-N_like"/>
    <property type="match status" value="1"/>
</dbReference>
<dbReference type="AlphaFoldDB" id="A0A075V8W9"/>
<dbReference type="InterPro" id="IPR006439">
    <property type="entry name" value="HAD-SF_hydro_IA"/>
</dbReference>
<sequence>MNWIVFDYGDVISEHTDALPTLAKAFDLDLADFEPHYWAERVQYDSGGSDLEYWQNVGRALNVPVDKAFADELTRIDVEGWTHLEPDVLELLEGLHEAGAALALLSNASSTFGRWVREQEWAKLFRVKLFSGDLGCMKPDAKIYRILLAELGAEPGDCLFFDDRQSNVDGARAVGMKAERWVGVTTAKSGFGSSEE</sequence>
<dbReference type="Gene3D" id="3.40.50.1000">
    <property type="entry name" value="HAD superfamily/HAD-like"/>
    <property type="match status" value="1"/>
</dbReference>
<dbReference type="NCBIfam" id="TIGR01509">
    <property type="entry name" value="HAD-SF-IA-v3"/>
    <property type="match status" value="1"/>
</dbReference>
<dbReference type="InterPro" id="IPR036412">
    <property type="entry name" value="HAD-like_sf"/>
</dbReference>
<dbReference type="SUPFAM" id="SSF56784">
    <property type="entry name" value="HAD-like"/>
    <property type="match status" value="1"/>
</dbReference>
<accession>A0A075V8W9</accession>
<evidence type="ECO:0000313" key="2">
    <source>
        <dbReference type="Proteomes" id="UP000028492"/>
    </source>
</evidence>
<dbReference type="HOGENOM" id="CLU_045011_9_3_11"/>
<dbReference type="RefSeq" id="WP_038521452.1">
    <property type="nucleotide sequence ID" value="NZ_CP008953.1"/>
</dbReference>
<reference evidence="1 2" key="1">
    <citation type="journal article" date="2014" name="J. Biotechnol.">
        <title>Complete genome sequence of the actinobacterium Amycolatopsis japonica MG417-CF17(T) (=DSM 44213T) producing (S,S)-N,N'-ethylenediaminedisuccinic acid.</title>
        <authorList>
            <person name="Stegmann E."/>
            <person name="Albersmeier A."/>
            <person name="Spohn M."/>
            <person name="Gert H."/>
            <person name="Weber T."/>
            <person name="Wohlleben W."/>
            <person name="Kalinowski J."/>
            <person name="Ruckert C."/>
        </authorList>
    </citation>
    <scope>NUCLEOTIDE SEQUENCE [LARGE SCALE GENOMIC DNA]</scope>
    <source>
        <strain evidence="2">MG417-CF17 (DSM 44213)</strain>
    </source>
</reference>
<dbReference type="eggNOG" id="COG1011">
    <property type="taxonomic scope" value="Bacteria"/>
</dbReference>
<dbReference type="EMBL" id="CP008953">
    <property type="protein sequence ID" value="AIG80929.1"/>
    <property type="molecule type" value="Genomic_DNA"/>
</dbReference>
<dbReference type="PRINTS" id="PR00413">
    <property type="entry name" value="HADHALOGNASE"/>
</dbReference>
<keyword evidence="2" id="KW-1185">Reference proteome</keyword>
<gene>
    <name evidence="1" type="ORF">AJAP_40765</name>
</gene>
<name>A0A075V8W9_9PSEU</name>
<evidence type="ECO:0000313" key="1">
    <source>
        <dbReference type="EMBL" id="AIG80929.1"/>
    </source>
</evidence>
<dbReference type="Pfam" id="PF00702">
    <property type="entry name" value="Hydrolase"/>
    <property type="match status" value="1"/>
</dbReference>
<dbReference type="KEGG" id="aja:AJAP_40765"/>
<dbReference type="PANTHER" id="PTHR43611:SF3">
    <property type="entry name" value="FLAVIN MONONUCLEOTIDE HYDROLASE 1, CHLOROPLATIC"/>
    <property type="match status" value="1"/>
</dbReference>
<evidence type="ECO:0008006" key="3">
    <source>
        <dbReference type="Google" id="ProtNLM"/>
    </source>
</evidence>
<dbReference type="SFLD" id="SFLDS00003">
    <property type="entry name" value="Haloacid_Dehalogenase"/>
    <property type="match status" value="1"/>
</dbReference>
<dbReference type="InterPro" id="IPR023214">
    <property type="entry name" value="HAD_sf"/>
</dbReference>
<dbReference type="STRING" id="208439.AJAP_40765"/>
<dbReference type="SFLD" id="SFLDG01129">
    <property type="entry name" value="C1.5:_HAD__Beta-PGM__Phosphata"/>
    <property type="match status" value="1"/>
</dbReference>
<dbReference type="Proteomes" id="UP000028492">
    <property type="component" value="Chromosome"/>
</dbReference>